<evidence type="ECO:0000256" key="2">
    <source>
        <dbReference type="ARBA" id="ARBA00022475"/>
    </source>
</evidence>
<feature type="transmembrane region" description="Helical" evidence="7">
    <location>
        <begin position="238"/>
        <end position="271"/>
    </location>
</feature>
<dbReference type="Proteomes" id="UP000317990">
    <property type="component" value="Unassembled WGS sequence"/>
</dbReference>
<dbReference type="InterPro" id="IPR003838">
    <property type="entry name" value="ABC3_permease_C"/>
</dbReference>
<reference evidence="10 11" key="1">
    <citation type="journal article" date="2019" name="mSystems">
        <title>Life at home and on the roam: Genomic adaptions reflect the dual lifestyle of an intracellular, facultative symbiont.</title>
        <authorList>
            <person name="Burgsdorf I."/>
        </authorList>
    </citation>
    <scope>NUCLEOTIDE SEQUENCE [LARGE SCALE GENOMIC DNA]</scope>
    <source>
        <strain evidence="10">277cV</strain>
    </source>
</reference>
<accession>A0A524RL37</accession>
<feature type="domain" description="MacB-like periplasmic core" evidence="9">
    <location>
        <begin position="2"/>
        <end position="157"/>
    </location>
</feature>
<feature type="transmembrane region" description="Helical" evidence="7">
    <location>
        <begin position="192"/>
        <end position="217"/>
    </location>
</feature>
<feature type="domain" description="ABC3 transporter permease C-terminal" evidence="8">
    <location>
        <begin position="197"/>
        <end position="309"/>
    </location>
</feature>
<evidence type="ECO:0000256" key="1">
    <source>
        <dbReference type="ARBA" id="ARBA00004651"/>
    </source>
</evidence>
<comment type="caution">
    <text evidence="10">The sequence shown here is derived from an EMBL/GenBank/DDBJ whole genome shotgun (WGS) entry which is preliminary data.</text>
</comment>
<evidence type="ECO:0000256" key="7">
    <source>
        <dbReference type="SAM" id="Phobius"/>
    </source>
</evidence>
<dbReference type="AlphaFoldDB" id="A0A524RL37"/>
<evidence type="ECO:0000313" key="11">
    <source>
        <dbReference type="Proteomes" id="UP000317990"/>
    </source>
</evidence>
<feature type="non-terminal residue" evidence="10">
    <location>
        <position position="1"/>
    </location>
</feature>
<evidence type="ECO:0000313" key="10">
    <source>
        <dbReference type="EMBL" id="TGG90590.1"/>
    </source>
</evidence>
<keyword evidence="2" id="KW-1003">Cell membrane</keyword>
<evidence type="ECO:0000256" key="4">
    <source>
        <dbReference type="ARBA" id="ARBA00022989"/>
    </source>
</evidence>
<evidence type="ECO:0000256" key="5">
    <source>
        <dbReference type="ARBA" id="ARBA00023136"/>
    </source>
</evidence>
<dbReference type="Pfam" id="PF12704">
    <property type="entry name" value="MacB_PCD"/>
    <property type="match status" value="1"/>
</dbReference>
<protein>
    <submittedName>
        <fullName evidence="10">FtsX-like permease family protein</fullName>
    </submittedName>
</protein>
<comment type="similarity">
    <text evidence="6">Belongs to the ABC-4 integral membrane protein family.</text>
</comment>
<evidence type="ECO:0000259" key="8">
    <source>
        <dbReference type="Pfam" id="PF02687"/>
    </source>
</evidence>
<keyword evidence="3 7" id="KW-0812">Transmembrane</keyword>
<keyword evidence="4 7" id="KW-1133">Transmembrane helix</keyword>
<sequence length="316" mass="33131">RQQVPSVRRVAPQISGQHVLQVGPRSANALVNGITPEFLAVRKFDVARGRFVSAQDVKAARSVVALGPDLAGRLLPQQDPVGARVRIAGSTFAVIGVMAPKGAAFGSNQDEAAYIPLSTMVNRISGRDPTYGISLSFISVEARDGDSVNAARFQITNLLRQRHRILRDDDFSVRSQKDALAIVGRISDGLTLMLAAMGSISLLVGGIGIMNIMLVAVSERTQEIGLRKAVGAHRRDVLLQFLIEAAILSALGGLLGSTAGVGAVGLVSLLTPLPARVGVGTVLLTLTLSAGIGLFFGVAPARRAASLDPIVALRRL</sequence>
<keyword evidence="5 7" id="KW-0472">Membrane</keyword>
<evidence type="ECO:0000259" key="9">
    <source>
        <dbReference type="Pfam" id="PF12704"/>
    </source>
</evidence>
<dbReference type="Pfam" id="PF02687">
    <property type="entry name" value="FtsX"/>
    <property type="match status" value="1"/>
</dbReference>
<dbReference type="EMBL" id="SRMO01000087">
    <property type="protein sequence ID" value="TGG90590.1"/>
    <property type="molecule type" value="Genomic_DNA"/>
</dbReference>
<dbReference type="PANTHER" id="PTHR30572">
    <property type="entry name" value="MEMBRANE COMPONENT OF TRANSPORTER-RELATED"/>
    <property type="match status" value="1"/>
</dbReference>
<gene>
    <name evidence="10" type="ORF">ERJ67_10860</name>
</gene>
<proteinExistence type="inferred from homology"/>
<evidence type="ECO:0000256" key="3">
    <source>
        <dbReference type="ARBA" id="ARBA00022692"/>
    </source>
</evidence>
<dbReference type="PANTHER" id="PTHR30572:SF4">
    <property type="entry name" value="ABC TRANSPORTER PERMEASE YTRF"/>
    <property type="match status" value="1"/>
</dbReference>
<dbReference type="InterPro" id="IPR025857">
    <property type="entry name" value="MacB_PCD"/>
</dbReference>
<dbReference type="InterPro" id="IPR050250">
    <property type="entry name" value="Macrolide_Exporter_MacB"/>
</dbReference>
<comment type="subcellular location">
    <subcellularLocation>
        <location evidence="1">Cell membrane</location>
        <topology evidence="1">Multi-pass membrane protein</topology>
    </subcellularLocation>
</comment>
<feature type="transmembrane region" description="Helical" evidence="7">
    <location>
        <begin position="277"/>
        <end position="299"/>
    </location>
</feature>
<evidence type="ECO:0000256" key="6">
    <source>
        <dbReference type="ARBA" id="ARBA00038076"/>
    </source>
</evidence>
<name>A0A524RL37_9CHRO</name>
<organism evidence="10 11">
    <name type="scientific">Aphanocapsa feldmannii 277cV</name>
    <dbReference type="NCBI Taxonomy" id="2507553"/>
    <lineage>
        <taxon>Bacteria</taxon>
        <taxon>Bacillati</taxon>
        <taxon>Cyanobacteriota</taxon>
        <taxon>Cyanophyceae</taxon>
        <taxon>Oscillatoriophycideae</taxon>
        <taxon>Chroococcales</taxon>
        <taxon>Microcystaceae</taxon>
        <taxon>Aphanocapsa</taxon>
    </lineage>
</organism>
<dbReference type="GO" id="GO:0022857">
    <property type="term" value="F:transmembrane transporter activity"/>
    <property type="evidence" value="ECO:0007669"/>
    <property type="project" value="TreeGrafter"/>
</dbReference>
<dbReference type="GO" id="GO:0005886">
    <property type="term" value="C:plasma membrane"/>
    <property type="evidence" value="ECO:0007669"/>
    <property type="project" value="UniProtKB-SubCell"/>
</dbReference>